<keyword evidence="1" id="KW-0812">Transmembrane</keyword>
<dbReference type="EMBL" id="JACHIH010000022">
    <property type="protein sequence ID" value="MBB5048548.1"/>
    <property type="molecule type" value="Genomic_DNA"/>
</dbReference>
<dbReference type="Proteomes" id="UP000542353">
    <property type="component" value="Unassembled WGS sequence"/>
</dbReference>
<protein>
    <submittedName>
        <fullName evidence="2">Uncharacterized protein</fullName>
    </submittedName>
</protein>
<keyword evidence="3" id="KW-1185">Reference proteome</keyword>
<keyword evidence="1" id="KW-0472">Membrane</keyword>
<feature type="transmembrane region" description="Helical" evidence="1">
    <location>
        <begin position="129"/>
        <end position="148"/>
    </location>
</feature>
<dbReference type="RefSeq" id="WP_184259378.1">
    <property type="nucleotide sequence ID" value="NZ_JACHIH010000022.1"/>
</dbReference>
<sequence length="241" mass="27713">MIRVKTAPAFRPVVLNVKPQQAVVSVRPRRITTRPVTIRQPATATRIAVRAPRVAPSRMAASPMFGDATPEVRINPYVEFSGRFTVAGGIEITYRDLDTRFLRKFLHFLLWATCTAATGWWLFERSQFTPVWQWGLFAAVAITLGYLLSRPKEIARTIEIRADCMILDGADVFWLDRMELGWPQFLPDQDNNLVLQGVYGTRFVEFFTVRRFDERDRGPEVLQAHLQGAMRQLWAFPNRDT</sequence>
<reference evidence="2 3" key="1">
    <citation type="submission" date="2020-08" db="EMBL/GenBank/DDBJ databases">
        <title>Genomic Encyclopedia of Type Strains, Phase IV (KMG-IV): sequencing the most valuable type-strain genomes for metagenomic binning, comparative biology and taxonomic classification.</title>
        <authorList>
            <person name="Goeker M."/>
        </authorList>
    </citation>
    <scope>NUCLEOTIDE SEQUENCE [LARGE SCALE GENOMIC DNA]</scope>
    <source>
        <strain evidence="2 3">DSM 12706</strain>
    </source>
</reference>
<evidence type="ECO:0000313" key="2">
    <source>
        <dbReference type="EMBL" id="MBB5048548.1"/>
    </source>
</evidence>
<organism evidence="2 3">
    <name type="scientific">Rhodopseudomonas rhenobacensis</name>
    <dbReference type="NCBI Taxonomy" id="87461"/>
    <lineage>
        <taxon>Bacteria</taxon>
        <taxon>Pseudomonadati</taxon>
        <taxon>Pseudomonadota</taxon>
        <taxon>Alphaproteobacteria</taxon>
        <taxon>Hyphomicrobiales</taxon>
        <taxon>Nitrobacteraceae</taxon>
        <taxon>Rhodopseudomonas</taxon>
    </lineage>
</organism>
<accession>A0A7W7Z5T4</accession>
<keyword evidence="1" id="KW-1133">Transmembrane helix</keyword>
<evidence type="ECO:0000256" key="1">
    <source>
        <dbReference type="SAM" id="Phobius"/>
    </source>
</evidence>
<gene>
    <name evidence="2" type="ORF">HNR60_003315</name>
</gene>
<proteinExistence type="predicted"/>
<name>A0A7W7Z5T4_9BRAD</name>
<comment type="caution">
    <text evidence="2">The sequence shown here is derived from an EMBL/GenBank/DDBJ whole genome shotgun (WGS) entry which is preliminary data.</text>
</comment>
<evidence type="ECO:0000313" key="3">
    <source>
        <dbReference type="Proteomes" id="UP000542353"/>
    </source>
</evidence>
<dbReference type="AlphaFoldDB" id="A0A7W7Z5T4"/>
<feature type="transmembrane region" description="Helical" evidence="1">
    <location>
        <begin position="105"/>
        <end position="123"/>
    </location>
</feature>